<dbReference type="Proteomes" id="UP000886339">
    <property type="component" value="Unassembled WGS sequence"/>
</dbReference>
<feature type="chain" id="PRO_5032301751" description="Outer membrane protein beta-barrel domain-containing protein" evidence="1">
    <location>
        <begin position="21"/>
        <end position="270"/>
    </location>
</feature>
<proteinExistence type="predicted"/>
<feature type="signal peptide" evidence="1">
    <location>
        <begin position="1"/>
        <end position="20"/>
    </location>
</feature>
<protein>
    <recommendedName>
        <fullName evidence="3">Outer membrane protein beta-barrel domain-containing protein</fullName>
    </recommendedName>
</protein>
<accession>A0A831RZZ0</accession>
<evidence type="ECO:0000313" key="2">
    <source>
        <dbReference type="EMBL" id="HEC07348.1"/>
    </source>
</evidence>
<gene>
    <name evidence="2" type="ORF">ENJ12_10870</name>
</gene>
<dbReference type="Gene3D" id="2.40.160.20">
    <property type="match status" value="1"/>
</dbReference>
<dbReference type="EMBL" id="DRLF01000375">
    <property type="protein sequence ID" value="HEC07348.1"/>
    <property type="molecule type" value="Genomic_DNA"/>
</dbReference>
<comment type="caution">
    <text evidence="2">The sequence shown here is derived from an EMBL/GenBank/DDBJ whole genome shotgun (WGS) entry which is preliminary data.</text>
</comment>
<organism evidence="2">
    <name type="scientific">Thiolapillus brandeum</name>
    <dbReference type="NCBI Taxonomy" id="1076588"/>
    <lineage>
        <taxon>Bacteria</taxon>
        <taxon>Pseudomonadati</taxon>
        <taxon>Pseudomonadota</taxon>
        <taxon>Gammaproteobacteria</taxon>
        <taxon>Chromatiales</taxon>
        <taxon>Sedimenticolaceae</taxon>
        <taxon>Thiolapillus</taxon>
    </lineage>
</organism>
<dbReference type="AlphaFoldDB" id="A0A831RZZ0"/>
<evidence type="ECO:0008006" key="3">
    <source>
        <dbReference type="Google" id="ProtNLM"/>
    </source>
</evidence>
<keyword evidence="1" id="KW-0732">Signal</keyword>
<reference evidence="2" key="1">
    <citation type="journal article" date="2020" name="mSystems">
        <title>Genome- and Community-Level Interaction Insights into Carbon Utilization and Element Cycling Functions of Hydrothermarchaeota in Hydrothermal Sediment.</title>
        <authorList>
            <person name="Zhou Z."/>
            <person name="Liu Y."/>
            <person name="Xu W."/>
            <person name="Pan J."/>
            <person name="Luo Z.H."/>
            <person name="Li M."/>
        </authorList>
    </citation>
    <scope>NUCLEOTIDE SEQUENCE [LARGE SCALE GENOMIC DNA]</scope>
    <source>
        <strain evidence="2">HyVt-458</strain>
    </source>
</reference>
<evidence type="ECO:0000256" key="1">
    <source>
        <dbReference type="SAM" id="SignalP"/>
    </source>
</evidence>
<name>A0A831RZZ0_9GAMM</name>
<sequence length="270" mass="30097">MKRYPICLILLCILSAATQAGELTRVAEGDRFHLAVGSYLITNSETELRYTSPYLLGLTLNTSRDLDMDRRDRVARLDGYYRFTPAHALHFTWYDIQRRGLKSISKDIEWGDVTFPVGASIESRLDTEVLKLAYNYSFYHNEKVELGIGAGLHITKVTAGLAGIASSGSRSNVETSTTAPLPVVGARLNYWMTPKFSFRFALDIFGIEIGNYAGTFTDIDFRLLYQFGKHLGVGGGFNVNSLNLEQNENGHTLEVNNDLGGVTLFLTLNY</sequence>